<dbReference type="Gene3D" id="3.60.110.10">
    <property type="entry name" value="Carbon-nitrogen hydrolase"/>
    <property type="match status" value="1"/>
</dbReference>
<dbReference type="PANTHER" id="PTHR43674">
    <property type="entry name" value="NITRILASE C965.09-RELATED"/>
    <property type="match status" value="1"/>
</dbReference>
<dbReference type="InterPro" id="IPR036526">
    <property type="entry name" value="C-N_Hydrolase_sf"/>
</dbReference>
<organism evidence="4">
    <name type="scientific">Eiseniibacteriota bacterium</name>
    <dbReference type="NCBI Taxonomy" id="2212470"/>
    <lineage>
        <taxon>Bacteria</taxon>
        <taxon>Candidatus Eiseniibacteriota</taxon>
    </lineage>
</organism>
<comment type="caution">
    <text evidence="4">The sequence shown here is derived from an EMBL/GenBank/DDBJ whole genome shotgun (WGS) entry which is preliminary data.</text>
</comment>
<feature type="region of interest" description="Disordered" evidence="2">
    <location>
        <begin position="1"/>
        <end position="44"/>
    </location>
</feature>
<protein>
    <submittedName>
        <fullName evidence="4">Acyltransferase</fullName>
    </submittedName>
</protein>
<feature type="domain" description="CN hydrolase" evidence="3">
    <location>
        <begin position="52"/>
        <end position="288"/>
    </location>
</feature>
<evidence type="ECO:0000259" key="3">
    <source>
        <dbReference type="PROSITE" id="PS50263"/>
    </source>
</evidence>
<keyword evidence="1" id="KW-0378">Hydrolase</keyword>
<evidence type="ECO:0000313" key="4">
    <source>
        <dbReference type="EMBL" id="HGZ42014.1"/>
    </source>
</evidence>
<sequence length="332" mass="36742">MPRRWCAWRSRRAPGLRSPPPRSRTASPSDAAARPRWTPPRRGARVPRMTSFRVAFVQGRPRFGRPQDNLERGLALAAGVEADLVVLPELWSSGYVFSSHAEVAALAEDPRTGPTARALAAAARRERRHYVAGFAERGGARPYNSAMLVGPSGVRAVYRKLHLFEREREWFAPGDLALEVHRVGAARVGMLICFDWRFPEAARVLALLGADVIAHPSNLVFPNAQQAMVTRSIENRVACVTANRTGREQRPGGDVSFTGRSQIVDARGEVVARAGRAQAVACAVTLDLADSRDKRLTRRTPLFASRRPEFYRPLVAPLARGTRRAVPRRRIP</sequence>
<name>A0A832HYX6_UNCEI</name>
<dbReference type="GO" id="GO:0016811">
    <property type="term" value="F:hydrolase activity, acting on carbon-nitrogen (but not peptide) bonds, in linear amides"/>
    <property type="evidence" value="ECO:0007669"/>
    <property type="project" value="UniProtKB-ARBA"/>
</dbReference>
<dbReference type="InterPro" id="IPR003010">
    <property type="entry name" value="C-N_Hydrolase"/>
</dbReference>
<accession>A0A832HYX6</accession>
<keyword evidence="4" id="KW-0012">Acyltransferase</keyword>
<dbReference type="Pfam" id="PF00795">
    <property type="entry name" value="CN_hydrolase"/>
    <property type="match status" value="1"/>
</dbReference>
<dbReference type="SUPFAM" id="SSF56317">
    <property type="entry name" value="Carbon-nitrogen hydrolase"/>
    <property type="match status" value="1"/>
</dbReference>
<proteinExistence type="predicted"/>
<evidence type="ECO:0000256" key="1">
    <source>
        <dbReference type="ARBA" id="ARBA00022801"/>
    </source>
</evidence>
<dbReference type="InterPro" id="IPR050345">
    <property type="entry name" value="Aliph_Amidase/BUP"/>
</dbReference>
<dbReference type="GO" id="GO:0016746">
    <property type="term" value="F:acyltransferase activity"/>
    <property type="evidence" value="ECO:0007669"/>
    <property type="project" value="UniProtKB-KW"/>
</dbReference>
<dbReference type="PROSITE" id="PS50263">
    <property type="entry name" value="CN_HYDROLASE"/>
    <property type="match status" value="1"/>
</dbReference>
<dbReference type="PANTHER" id="PTHR43674:SF2">
    <property type="entry name" value="BETA-UREIDOPROPIONASE"/>
    <property type="match status" value="1"/>
</dbReference>
<gene>
    <name evidence="4" type="ORF">ENR23_01075</name>
</gene>
<dbReference type="EMBL" id="DSQF01000002">
    <property type="protein sequence ID" value="HGZ42014.1"/>
    <property type="molecule type" value="Genomic_DNA"/>
</dbReference>
<feature type="compositionally biased region" description="Low complexity" evidence="2">
    <location>
        <begin position="23"/>
        <end position="36"/>
    </location>
</feature>
<evidence type="ECO:0000256" key="2">
    <source>
        <dbReference type="SAM" id="MobiDB-lite"/>
    </source>
</evidence>
<reference evidence="4" key="1">
    <citation type="journal article" date="2020" name="mSystems">
        <title>Genome- and Community-Level Interaction Insights into Carbon Utilization and Element Cycling Functions of Hydrothermarchaeota in Hydrothermal Sediment.</title>
        <authorList>
            <person name="Zhou Z."/>
            <person name="Liu Y."/>
            <person name="Xu W."/>
            <person name="Pan J."/>
            <person name="Luo Z.H."/>
            <person name="Li M."/>
        </authorList>
    </citation>
    <scope>NUCLEOTIDE SEQUENCE [LARGE SCALE GENOMIC DNA]</scope>
    <source>
        <strain evidence="4">SpSt-381</strain>
    </source>
</reference>
<dbReference type="AlphaFoldDB" id="A0A832HYX6"/>
<keyword evidence="4" id="KW-0808">Transferase</keyword>